<dbReference type="EMBL" id="ACEP01000056">
    <property type="protein sequence ID" value="EEG36989.1"/>
    <property type="molecule type" value="Genomic_DNA"/>
</dbReference>
<dbReference type="Pfam" id="PF13692">
    <property type="entry name" value="Glyco_trans_1_4"/>
    <property type="match status" value="1"/>
</dbReference>
<dbReference type="AlphaFoldDB" id="C0EUR5"/>
<keyword evidence="1" id="KW-0808">Transferase</keyword>
<dbReference type="SUPFAM" id="SSF53756">
    <property type="entry name" value="UDP-Glycosyltransferase/glycogen phosphorylase"/>
    <property type="match status" value="1"/>
</dbReference>
<keyword evidence="1" id="KW-0328">Glycosyltransferase</keyword>
<dbReference type="PANTHER" id="PTHR12526">
    <property type="entry name" value="GLYCOSYLTRANSFERASE"/>
    <property type="match status" value="1"/>
</dbReference>
<reference evidence="1 2" key="2">
    <citation type="submission" date="2009-02" db="EMBL/GenBank/DDBJ databases">
        <title>Draft genome sequence of Eubacterium hallii (DSM 3353).</title>
        <authorList>
            <person name="Sudarsanam P."/>
            <person name="Ley R."/>
            <person name="Guruge J."/>
            <person name="Turnbaugh P.J."/>
            <person name="Mahowald M."/>
            <person name="Liep D."/>
            <person name="Gordon J."/>
        </authorList>
    </citation>
    <scope>NUCLEOTIDE SEQUENCE [LARGE SCALE GENOMIC DNA]</scope>
    <source>
        <strain evidence="1 2">DSM 3353</strain>
    </source>
</reference>
<comment type="caution">
    <text evidence="1">The sequence shown here is derived from an EMBL/GenBank/DDBJ whole genome shotgun (WGS) entry which is preliminary data.</text>
</comment>
<dbReference type="PANTHER" id="PTHR12526:SF638">
    <property type="entry name" value="SPORE COAT PROTEIN SA"/>
    <property type="match status" value="1"/>
</dbReference>
<dbReference type="eggNOG" id="COG0438">
    <property type="taxonomic scope" value="Bacteria"/>
</dbReference>
<dbReference type="Proteomes" id="UP000003174">
    <property type="component" value="Unassembled WGS sequence"/>
</dbReference>
<protein>
    <submittedName>
        <fullName evidence="1">Glycosyltransferase, group 1 family protein</fullName>
        <ecNumber evidence="1">2.4.-.-</ecNumber>
    </submittedName>
</protein>
<proteinExistence type="predicted"/>
<reference evidence="1 2" key="1">
    <citation type="submission" date="2009-01" db="EMBL/GenBank/DDBJ databases">
        <authorList>
            <person name="Fulton L."/>
            <person name="Clifton S."/>
            <person name="Fulton B."/>
            <person name="Xu J."/>
            <person name="Minx P."/>
            <person name="Pepin K.H."/>
            <person name="Johnson M."/>
            <person name="Bhonagiri V."/>
            <person name="Nash W.E."/>
            <person name="Mardis E.R."/>
            <person name="Wilson R.K."/>
        </authorList>
    </citation>
    <scope>NUCLEOTIDE SEQUENCE [LARGE SCALE GENOMIC DNA]</scope>
    <source>
        <strain evidence="1 2">DSM 3353</strain>
    </source>
</reference>
<gene>
    <name evidence="1" type="ORF">EUBHAL_01153</name>
</gene>
<evidence type="ECO:0000313" key="2">
    <source>
        <dbReference type="Proteomes" id="UP000003174"/>
    </source>
</evidence>
<dbReference type="Gene3D" id="3.40.50.2000">
    <property type="entry name" value="Glycogen Phosphorylase B"/>
    <property type="match status" value="1"/>
</dbReference>
<sequence length="363" mass="41520">MLEYVFWCVKEEELRKRINMKKVCVIGHFGFGENLLNGQTIKTKIVTKELDKQFGADQVVKIDTHGGAKSLPSVVFQMIKAFIKCDNIIIFPAHNGIKIFVPLCNSINVFFHRRLHYVVIGGWLTEFLKKRKNLTKALMSFDGIYVETNTMRKALEIQGFNNVYVMPNFKDLNILKESELVYPNTEPYSLCTFSRVMKEKGIEDAVNAVKTVNEHFGRTVYTLDIYGQVDSAQTEWFNELENTFPSYIKYGGLVPFDKSVEVLKNYFALLFPTYYEGEGFAGTLLDAMAAGVPVVASDWRYNSEIVNEKNGYVYPVHDNYAFIDTLINVGNNLDLLLSKKPSCLKEAEKYRAENVIQCLISKF</sequence>
<evidence type="ECO:0000313" key="1">
    <source>
        <dbReference type="EMBL" id="EEG36989.1"/>
    </source>
</evidence>
<accession>C0EUR5</accession>
<name>C0EUR5_9FIRM</name>
<dbReference type="GO" id="GO:0016757">
    <property type="term" value="F:glycosyltransferase activity"/>
    <property type="evidence" value="ECO:0007669"/>
    <property type="project" value="UniProtKB-KW"/>
</dbReference>
<organism evidence="1 2">
    <name type="scientific">Anaerobutyricum hallii DSM 3353</name>
    <dbReference type="NCBI Taxonomy" id="411469"/>
    <lineage>
        <taxon>Bacteria</taxon>
        <taxon>Bacillati</taxon>
        <taxon>Bacillota</taxon>
        <taxon>Clostridia</taxon>
        <taxon>Lachnospirales</taxon>
        <taxon>Lachnospiraceae</taxon>
        <taxon>Anaerobutyricum</taxon>
    </lineage>
</organism>
<dbReference type="EC" id="2.4.-.-" evidence="1"/>